<dbReference type="InterPro" id="IPR003653">
    <property type="entry name" value="Peptidase_C48_C"/>
</dbReference>
<dbReference type="GO" id="GO:0008234">
    <property type="term" value="F:cysteine-type peptidase activity"/>
    <property type="evidence" value="ECO:0007669"/>
    <property type="project" value="InterPro"/>
</dbReference>
<keyword evidence="3" id="KW-0378">Hydrolase</keyword>
<sequence>MRMGFLRLTELIYLNKVVDKADFSQNENIQDYQPSVPCVIKSPEFVVVSETSENVKQLTRPQKLSIKVPKDRKRYAFTVSPYIDPTAKRSRKPKMPEFGSISQVDEEIVRLMQSLINDNKNTCMYTSLLEAKPAWYELLLFVNGWLERDILFPANVNGNHWVAVEVDLKERVIKVFDTKPDAYSVDQILKWATCLRKMLPSLLAYAMPDTYANPSSFMVERPEERVPHQRNHLIVGFLLSNSWSTYGQENNSTLKKKTENPLEFN</sequence>
<dbReference type="Pfam" id="PF02902">
    <property type="entry name" value="Peptidase_C48"/>
    <property type="match status" value="1"/>
</dbReference>
<evidence type="ECO:0000259" key="4">
    <source>
        <dbReference type="Pfam" id="PF02902"/>
    </source>
</evidence>
<protein>
    <recommendedName>
        <fullName evidence="4">Ubiquitin-like protease family profile domain-containing protein</fullName>
    </recommendedName>
</protein>
<reference evidence="5" key="1">
    <citation type="journal article" date="2023" name="Plant J.">
        <title>Genome sequences and population genomics provide insights into the demographic history, inbreeding, and mutation load of two 'living fossil' tree species of Dipteronia.</title>
        <authorList>
            <person name="Feng Y."/>
            <person name="Comes H.P."/>
            <person name="Chen J."/>
            <person name="Zhu S."/>
            <person name="Lu R."/>
            <person name="Zhang X."/>
            <person name="Li P."/>
            <person name="Qiu J."/>
            <person name="Olsen K.M."/>
            <person name="Qiu Y."/>
        </authorList>
    </citation>
    <scope>NUCLEOTIDE SEQUENCE</scope>
    <source>
        <strain evidence="5">NBL</strain>
    </source>
</reference>
<keyword evidence="6" id="KW-1185">Reference proteome</keyword>
<dbReference type="Proteomes" id="UP001281410">
    <property type="component" value="Unassembled WGS sequence"/>
</dbReference>
<evidence type="ECO:0000256" key="1">
    <source>
        <dbReference type="ARBA" id="ARBA00005234"/>
    </source>
</evidence>
<proteinExistence type="inferred from homology"/>
<comment type="caution">
    <text evidence="5">The sequence shown here is derived from an EMBL/GenBank/DDBJ whole genome shotgun (WGS) entry which is preliminary data.</text>
</comment>
<dbReference type="GO" id="GO:0006508">
    <property type="term" value="P:proteolysis"/>
    <property type="evidence" value="ECO:0007669"/>
    <property type="project" value="UniProtKB-KW"/>
</dbReference>
<keyword evidence="2" id="KW-0645">Protease</keyword>
<accession>A0AAE0A212</accession>
<feature type="domain" description="Ubiquitin-like protease family profile" evidence="4">
    <location>
        <begin position="150"/>
        <end position="231"/>
    </location>
</feature>
<dbReference type="EMBL" id="JANJYJ010000007">
    <property type="protein sequence ID" value="KAK3199143.1"/>
    <property type="molecule type" value="Genomic_DNA"/>
</dbReference>
<dbReference type="AlphaFoldDB" id="A0AAE0A212"/>
<comment type="similarity">
    <text evidence="1">Belongs to the peptidase C48 family.</text>
</comment>
<dbReference type="InterPro" id="IPR038765">
    <property type="entry name" value="Papain-like_cys_pep_sf"/>
</dbReference>
<dbReference type="Gene3D" id="3.40.395.10">
    <property type="entry name" value="Adenoviral Proteinase, Chain A"/>
    <property type="match status" value="1"/>
</dbReference>
<evidence type="ECO:0000313" key="5">
    <source>
        <dbReference type="EMBL" id="KAK3199143.1"/>
    </source>
</evidence>
<evidence type="ECO:0000256" key="3">
    <source>
        <dbReference type="ARBA" id="ARBA00022801"/>
    </source>
</evidence>
<evidence type="ECO:0000256" key="2">
    <source>
        <dbReference type="ARBA" id="ARBA00022670"/>
    </source>
</evidence>
<name>A0AAE0A212_9ROSI</name>
<dbReference type="SUPFAM" id="SSF54001">
    <property type="entry name" value="Cysteine proteinases"/>
    <property type="match status" value="1"/>
</dbReference>
<gene>
    <name evidence="5" type="ORF">Dsin_022558</name>
</gene>
<organism evidence="5 6">
    <name type="scientific">Dipteronia sinensis</name>
    <dbReference type="NCBI Taxonomy" id="43782"/>
    <lineage>
        <taxon>Eukaryota</taxon>
        <taxon>Viridiplantae</taxon>
        <taxon>Streptophyta</taxon>
        <taxon>Embryophyta</taxon>
        <taxon>Tracheophyta</taxon>
        <taxon>Spermatophyta</taxon>
        <taxon>Magnoliopsida</taxon>
        <taxon>eudicotyledons</taxon>
        <taxon>Gunneridae</taxon>
        <taxon>Pentapetalae</taxon>
        <taxon>rosids</taxon>
        <taxon>malvids</taxon>
        <taxon>Sapindales</taxon>
        <taxon>Sapindaceae</taxon>
        <taxon>Hippocastanoideae</taxon>
        <taxon>Acereae</taxon>
        <taxon>Dipteronia</taxon>
    </lineage>
</organism>
<evidence type="ECO:0000313" key="6">
    <source>
        <dbReference type="Proteomes" id="UP001281410"/>
    </source>
</evidence>